<evidence type="ECO:0000256" key="5">
    <source>
        <dbReference type="ARBA" id="ARBA00023157"/>
    </source>
</evidence>
<keyword evidence="5" id="KW-1015">Disulfide bond</keyword>
<evidence type="ECO:0000313" key="10">
    <source>
        <dbReference type="EMBL" id="GGT88417.1"/>
    </source>
</evidence>
<keyword evidence="11" id="KW-1185">Reference proteome</keyword>
<evidence type="ECO:0000259" key="8">
    <source>
        <dbReference type="Pfam" id="PF00578"/>
    </source>
</evidence>
<reference evidence="10" key="4">
    <citation type="submission" date="2020-09" db="EMBL/GenBank/DDBJ databases">
        <authorList>
            <person name="Sun Q."/>
            <person name="Ohkuma M."/>
        </authorList>
    </citation>
    <scope>NUCLEOTIDE SEQUENCE</scope>
    <source>
        <strain evidence="10">JCM 31740</strain>
    </source>
</reference>
<dbReference type="PANTHER" id="PTHR42801:SF4">
    <property type="entry name" value="AHPC_TSA FAMILY PROTEIN"/>
    <property type="match status" value="1"/>
</dbReference>
<dbReference type="Gene3D" id="3.40.30.10">
    <property type="entry name" value="Glutaredoxin"/>
    <property type="match status" value="1"/>
</dbReference>
<dbReference type="KEGG" id="sacd:HS1genome_1249"/>
<keyword evidence="4" id="KW-0560">Oxidoreductase</keyword>
<dbReference type="InterPro" id="IPR036249">
    <property type="entry name" value="Thioredoxin-like_sf"/>
</dbReference>
<dbReference type="Pfam" id="PF00578">
    <property type="entry name" value="AhpC-TSA"/>
    <property type="match status" value="1"/>
</dbReference>
<evidence type="ECO:0000256" key="2">
    <source>
        <dbReference type="ARBA" id="ARBA00022559"/>
    </source>
</evidence>
<accession>A0A348B3V8</accession>
<dbReference type="GO" id="GO:0045454">
    <property type="term" value="P:cell redox homeostasis"/>
    <property type="evidence" value="ECO:0007669"/>
    <property type="project" value="TreeGrafter"/>
</dbReference>
<gene>
    <name evidence="10" type="ORF">GCM10007116_03020</name>
    <name evidence="9" type="ORF">HS1genome_1249</name>
</gene>
<evidence type="ECO:0000256" key="3">
    <source>
        <dbReference type="ARBA" id="ARBA00022862"/>
    </source>
</evidence>
<evidence type="ECO:0000256" key="7">
    <source>
        <dbReference type="PIRSR" id="PIRSR000239-1"/>
    </source>
</evidence>
<evidence type="ECO:0000256" key="1">
    <source>
        <dbReference type="ARBA" id="ARBA00011245"/>
    </source>
</evidence>
<dbReference type="Proteomes" id="UP000616143">
    <property type="component" value="Unassembled WGS sequence"/>
</dbReference>
<keyword evidence="2" id="KW-0575">Peroxidase</keyword>
<dbReference type="InterPro" id="IPR000866">
    <property type="entry name" value="AhpC/TSA"/>
</dbReference>
<sequence length="137" mass="15991">MAQPMKVKEVCDFDLNSYRGRNLVLFFYIKDFAKLCTVEAIAFRDKIEYFHSFETEVIGVSKDPVDTHVKFSEEFSLPFTLVSDPKDALRQRFGLKDFMKCRATVLVDSVGKERFRYCSLFDPVSHVRETLRVLSEL</sequence>
<keyword evidence="3" id="KW-0049">Antioxidant</keyword>
<organism evidence="9 11">
    <name type="scientific">Sulfodiicoccus acidiphilus</name>
    <dbReference type="NCBI Taxonomy" id="1670455"/>
    <lineage>
        <taxon>Archaea</taxon>
        <taxon>Thermoproteota</taxon>
        <taxon>Thermoprotei</taxon>
        <taxon>Sulfolobales</taxon>
        <taxon>Sulfolobaceae</taxon>
        <taxon>Sulfodiicoccus</taxon>
    </lineage>
</organism>
<dbReference type="InterPro" id="IPR024706">
    <property type="entry name" value="Peroxiredoxin_AhpC-typ"/>
</dbReference>
<evidence type="ECO:0000256" key="6">
    <source>
        <dbReference type="ARBA" id="ARBA00023284"/>
    </source>
</evidence>
<dbReference type="GO" id="GO:0034599">
    <property type="term" value="P:cellular response to oxidative stress"/>
    <property type="evidence" value="ECO:0007669"/>
    <property type="project" value="TreeGrafter"/>
</dbReference>
<evidence type="ECO:0000313" key="11">
    <source>
        <dbReference type="Proteomes" id="UP000276741"/>
    </source>
</evidence>
<feature type="active site" description="Cysteine sulfenic acid (-SOH) intermediate; for peroxidase activity" evidence="7">
    <location>
        <position position="36"/>
    </location>
</feature>
<dbReference type="CDD" id="cd03017">
    <property type="entry name" value="PRX_BCP"/>
    <property type="match status" value="1"/>
</dbReference>
<dbReference type="PANTHER" id="PTHR42801">
    <property type="entry name" value="THIOREDOXIN-DEPENDENT PEROXIDE REDUCTASE"/>
    <property type="match status" value="1"/>
</dbReference>
<reference evidence="10" key="1">
    <citation type="journal article" date="2014" name="Int. J. Syst. Evol. Microbiol.">
        <title>Complete genome sequence of Corynebacterium casei LMG S-19264T (=DSM 44701T), isolated from a smear-ripened cheese.</title>
        <authorList>
            <consortium name="US DOE Joint Genome Institute (JGI-PGF)"/>
            <person name="Walter F."/>
            <person name="Albersmeier A."/>
            <person name="Kalinowski J."/>
            <person name="Ruckert C."/>
        </authorList>
    </citation>
    <scope>NUCLEOTIDE SEQUENCE</scope>
    <source>
        <strain evidence="10">JCM 31740</strain>
    </source>
</reference>
<name>A0A348B3V8_9CREN</name>
<keyword evidence="6" id="KW-0676">Redox-active center</keyword>
<evidence type="ECO:0000313" key="9">
    <source>
        <dbReference type="EMBL" id="BBD72860.1"/>
    </source>
</evidence>
<reference evidence="11" key="2">
    <citation type="submission" date="2018-04" db="EMBL/GenBank/DDBJ databases">
        <title>Complete genome sequence of Sulfodiicoccus acidiphilus strain HS-1.</title>
        <authorList>
            <person name="Sakai H.D."/>
            <person name="Kurosawa N."/>
        </authorList>
    </citation>
    <scope>NUCLEOTIDE SEQUENCE [LARGE SCALE GENOMIC DNA]</scope>
    <source>
        <strain evidence="11">HS-1</strain>
    </source>
</reference>
<comment type="subunit">
    <text evidence="1">Monomer.</text>
</comment>
<dbReference type="EMBL" id="AP018553">
    <property type="protein sequence ID" value="BBD72860.1"/>
    <property type="molecule type" value="Genomic_DNA"/>
</dbReference>
<dbReference type="GO" id="GO:0008379">
    <property type="term" value="F:thioredoxin peroxidase activity"/>
    <property type="evidence" value="ECO:0007669"/>
    <property type="project" value="TreeGrafter"/>
</dbReference>
<protein>
    <recommendedName>
        <fullName evidence="8">Alkyl hydroperoxide reductase subunit C/ Thiol specific antioxidant domain-containing protein</fullName>
    </recommendedName>
</protein>
<dbReference type="SUPFAM" id="SSF52833">
    <property type="entry name" value="Thioredoxin-like"/>
    <property type="match status" value="1"/>
</dbReference>
<dbReference type="GO" id="GO:0005737">
    <property type="term" value="C:cytoplasm"/>
    <property type="evidence" value="ECO:0007669"/>
    <property type="project" value="TreeGrafter"/>
</dbReference>
<dbReference type="AlphaFoldDB" id="A0A348B3V8"/>
<dbReference type="PIRSF" id="PIRSF000239">
    <property type="entry name" value="AHPC"/>
    <property type="match status" value="1"/>
</dbReference>
<evidence type="ECO:0000256" key="4">
    <source>
        <dbReference type="ARBA" id="ARBA00023002"/>
    </source>
</evidence>
<dbReference type="Proteomes" id="UP000276741">
    <property type="component" value="Chromosome"/>
</dbReference>
<reference evidence="9" key="3">
    <citation type="journal article" date="2019" name="BMC Res. Notes">
        <title>Complete genome sequence of the Sulfodiicoccus acidiphilus strain HS-1T, the first crenarchaeon that lacks polB3, isolated from an acidic hot spring in Ohwaku-dani, Hakone, Japan.</title>
        <authorList>
            <person name="Sakai H.D."/>
            <person name="Kurosawa N."/>
        </authorList>
    </citation>
    <scope>NUCLEOTIDE SEQUENCE</scope>
    <source>
        <strain evidence="9">HS-1</strain>
    </source>
</reference>
<dbReference type="EMBL" id="BMQS01000002">
    <property type="protein sequence ID" value="GGT88417.1"/>
    <property type="molecule type" value="Genomic_DNA"/>
</dbReference>
<feature type="domain" description="Alkyl hydroperoxide reductase subunit C/ Thiol specific antioxidant" evidence="8">
    <location>
        <begin position="9"/>
        <end position="112"/>
    </location>
</feature>
<dbReference type="InterPro" id="IPR050924">
    <property type="entry name" value="Peroxiredoxin_BCP/PrxQ"/>
</dbReference>
<proteinExistence type="predicted"/>